<protein>
    <submittedName>
        <fullName evidence="1">Uncharacterized protein</fullName>
    </submittedName>
</protein>
<organism evidence="1 2">
    <name type="scientific">Willisornis vidua</name>
    <name type="common">Xingu scale-backed antbird</name>
    <dbReference type="NCBI Taxonomy" id="1566151"/>
    <lineage>
        <taxon>Eukaryota</taxon>
        <taxon>Metazoa</taxon>
        <taxon>Chordata</taxon>
        <taxon>Craniata</taxon>
        <taxon>Vertebrata</taxon>
        <taxon>Euteleostomi</taxon>
        <taxon>Archelosauria</taxon>
        <taxon>Archosauria</taxon>
        <taxon>Dinosauria</taxon>
        <taxon>Saurischia</taxon>
        <taxon>Theropoda</taxon>
        <taxon>Coelurosauria</taxon>
        <taxon>Aves</taxon>
        <taxon>Neognathae</taxon>
        <taxon>Neoaves</taxon>
        <taxon>Telluraves</taxon>
        <taxon>Australaves</taxon>
        <taxon>Passeriformes</taxon>
        <taxon>Thamnophilidae</taxon>
        <taxon>Willisornis</taxon>
    </lineage>
</organism>
<gene>
    <name evidence="1" type="ORF">WISP_41664</name>
</gene>
<keyword evidence="2" id="KW-1185">Reference proteome</keyword>
<reference evidence="1" key="1">
    <citation type="submission" date="2019-10" db="EMBL/GenBank/DDBJ databases">
        <authorList>
            <person name="Soares A.E.R."/>
            <person name="Aleixo A."/>
            <person name="Schneider P."/>
            <person name="Miyaki C.Y."/>
            <person name="Schneider M.P."/>
            <person name="Mello C."/>
            <person name="Vasconcelos A.T.R."/>
        </authorList>
    </citation>
    <scope>NUCLEOTIDE SEQUENCE</scope>
    <source>
        <tissue evidence="1">Muscle</tissue>
    </source>
</reference>
<name>A0ABQ9DHD6_9PASS</name>
<dbReference type="EMBL" id="WHWB01033156">
    <property type="protein sequence ID" value="KAJ7421671.1"/>
    <property type="molecule type" value="Genomic_DNA"/>
</dbReference>
<dbReference type="Proteomes" id="UP001145742">
    <property type="component" value="Unassembled WGS sequence"/>
</dbReference>
<accession>A0ABQ9DHD6</accession>
<comment type="caution">
    <text evidence="1">The sequence shown here is derived from an EMBL/GenBank/DDBJ whole genome shotgun (WGS) entry which is preliminary data.</text>
</comment>
<proteinExistence type="predicted"/>
<sequence length="177" mass="19561">MGKDIFHHPRLLQALSNLALDTSRDGAVTASLGNLCQGLPTLTGKNFFLISNPTLLCQFEAIPPCPVPPGPCKQSLSIFPGAALQRFSLECFESLKEFLSSKFYSLCFKLQELVPKNHEEQGKDKGILFCAGATVMMMFWLKLLSAENPPSKNPPELDVQVVNPLSWLRKIILKPGF</sequence>
<evidence type="ECO:0000313" key="2">
    <source>
        <dbReference type="Proteomes" id="UP001145742"/>
    </source>
</evidence>
<evidence type="ECO:0000313" key="1">
    <source>
        <dbReference type="EMBL" id="KAJ7421671.1"/>
    </source>
</evidence>